<feature type="transmembrane region" description="Helical" evidence="1">
    <location>
        <begin position="38"/>
        <end position="55"/>
    </location>
</feature>
<feature type="transmembrane region" description="Helical" evidence="1">
    <location>
        <begin position="61"/>
        <end position="79"/>
    </location>
</feature>
<accession>A0A1H3T5R0</accession>
<dbReference type="RefSeq" id="WP_090798476.1">
    <property type="nucleotide sequence ID" value="NZ_BOND01000003.1"/>
</dbReference>
<dbReference type="STRING" id="137265.SAMN05421684_5231"/>
<keyword evidence="1" id="KW-1133">Transmembrane helix</keyword>
<dbReference type="Proteomes" id="UP000199632">
    <property type="component" value="Unassembled WGS sequence"/>
</dbReference>
<reference evidence="3" key="1">
    <citation type="submission" date="2016-10" db="EMBL/GenBank/DDBJ databases">
        <authorList>
            <person name="Varghese N."/>
            <person name="Submissions S."/>
        </authorList>
    </citation>
    <scope>NUCLEOTIDE SEQUENCE [LARGE SCALE GENOMIC DNA]</scope>
    <source>
        <strain evidence="3">DSM 44718</strain>
    </source>
</reference>
<protein>
    <submittedName>
        <fullName evidence="2">Uncharacterized protein</fullName>
    </submittedName>
</protein>
<sequence length="187" mass="20173">MRNPGCLHVPDDRAELVIIEYQQLKEEQRQRITSRDHLVYAALATAGAVGGAALQAGARTILLLVPVVSVVLGWTYVSTDRKVTQIGRHIEHVLAPRLTPTTGTFTWEAAHRCRPGYRLHKRIQVIVSLLTFCGPAVAAVVANSDSAFSSLPILVLATVGLLATAVLAHQLASNTDAEPSQPRAPFE</sequence>
<dbReference type="OrthoDB" id="529281at2"/>
<keyword evidence="3" id="KW-1185">Reference proteome</keyword>
<evidence type="ECO:0000256" key="1">
    <source>
        <dbReference type="SAM" id="Phobius"/>
    </source>
</evidence>
<organism evidence="2 3">
    <name type="scientific">Asanoa ishikariensis</name>
    <dbReference type="NCBI Taxonomy" id="137265"/>
    <lineage>
        <taxon>Bacteria</taxon>
        <taxon>Bacillati</taxon>
        <taxon>Actinomycetota</taxon>
        <taxon>Actinomycetes</taxon>
        <taxon>Micromonosporales</taxon>
        <taxon>Micromonosporaceae</taxon>
        <taxon>Asanoa</taxon>
    </lineage>
</organism>
<dbReference type="EMBL" id="FNQB01000003">
    <property type="protein sequence ID" value="SDZ45582.1"/>
    <property type="molecule type" value="Genomic_DNA"/>
</dbReference>
<proteinExistence type="predicted"/>
<keyword evidence="1" id="KW-0472">Membrane</keyword>
<name>A0A1H3T5R0_9ACTN</name>
<evidence type="ECO:0000313" key="2">
    <source>
        <dbReference type="EMBL" id="SDZ45582.1"/>
    </source>
</evidence>
<feature type="transmembrane region" description="Helical" evidence="1">
    <location>
        <begin position="148"/>
        <end position="168"/>
    </location>
</feature>
<dbReference type="AlphaFoldDB" id="A0A1H3T5R0"/>
<feature type="transmembrane region" description="Helical" evidence="1">
    <location>
        <begin position="123"/>
        <end position="142"/>
    </location>
</feature>
<keyword evidence="1" id="KW-0812">Transmembrane</keyword>
<gene>
    <name evidence="2" type="ORF">SAMN05421684_5231</name>
</gene>
<evidence type="ECO:0000313" key="3">
    <source>
        <dbReference type="Proteomes" id="UP000199632"/>
    </source>
</evidence>